<evidence type="ECO:0000259" key="1">
    <source>
        <dbReference type="PROSITE" id="PS50172"/>
    </source>
</evidence>
<protein>
    <recommendedName>
        <fullName evidence="1">BRCT domain-containing protein</fullName>
    </recommendedName>
</protein>
<dbReference type="InterPro" id="IPR001357">
    <property type="entry name" value="BRCT_dom"/>
</dbReference>
<dbReference type="Gene3D" id="3.40.50.10190">
    <property type="entry name" value="BRCT domain"/>
    <property type="match status" value="1"/>
</dbReference>
<name>A0A814UJZ2_ADIRI</name>
<accession>A0A814UJZ2</accession>
<dbReference type="SUPFAM" id="SSF52113">
    <property type="entry name" value="BRCT domain"/>
    <property type="match status" value="1"/>
</dbReference>
<dbReference type="PROSITE" id="PS50172">
    <property type="entry name" value="BRCT"/>
    <property type="match status" value="1"/>
</dbReference>
<gene>
    <name evidence="2" type="ORF">EDS130_LOCUS23954</name>
</gene>
<dbReference type="InterPro" id="IPR036420">
    <property type="entry name" value="BRCT_dom_sf"/>
</dbReference>
<organism evidence="2 3">
    <name type="scientific">Adineta ricciae</name>
    <name type="common">Rotifer</name>
    <dbReference type="NCBI Taxonomy" id="249248"/>
    <lineage>
        <taxon>Eukaryota</taxon>
        <taxon>Metazoa</taxon>
        <taxon>Spiralia</taxon>
        <taxon>Gnathifera</taxon>
        <taxon>Rotifera</taxon>
        <taxon>Eurotatoria</taxon>
        <taxon>Bdelloidea</taxon>
        <taxon>Adinetida</taxon>
        <taxon>Adinetidae</taxon>
        <taxon>Adineta</taxon>
    </lineage>
</organism>
<evidence type="ECO:0000313" key="2">
    <source>
        <dbReference type="EMBL" id="CAF1175752.1"/>
    </source>
</evidence>
<feature type="domain" description="BRCT" evidence="1">
    <location>
        <begin position="187"/>
        <end position="243"/>
    </location>
</feature>
<reference evidence="2" key="1">
    <citation type="submission" date="2021-02" db="EMBL/GenBank/DDBJ databases">
        <authorList>
            <person name="Nowell W R."/>
        </authorList>
    </citation>
    <scope>NUCLEOTIDE SEQUENCE</scope>
</reference>
<dbReference type="AlphaFoldDB" id="A0A814UJZ2"/>
<evidence type="ECO:0000313" key="3">
    <source>
        <dbReference type="Proteomes" id="UP000663852"/>
    </source>
</evidence>
<proteinExistence type="predicted"/>
<comment type="caution">
    <text evidence="2">The sequence shown here is derived from an EMBL/GenBank/DDBJ whole genome shotgun (WGS) entry which is preliminary data.</text>
</comment>
<dbReference type="EMBL" id="CAJNOJ010000133">
    <property type="protein sequence ID" value="CAF1175752.1"/>
    <property type="molecule type" value="Genomic_DNA"/>
</dbReference>
<dbReference type="OrthoDB" id="10026533at2759"/>
<sequence>MSITFYITHNLVYYIADLHYGYSFISIMMTINDDDDDEDEPFFRIHFVPDESIANYDGYWEQYTQATKCWTRLCLKCPKEVWQASGNFCKCHYNQLESREMVKKTKRLRKKGRNTKQKNSLELVNEIQIQKIEKDENDNISESLGMVISVTSSLNKKQIAQINQFITKFHTASNPIQLTCESQPEYIDDTTTHIITNDCGSSTTVLSKQIVQACVRHIFVSSIQWIASSLEQSKILDHFPYEILRDKRSPANTRGIKQCRFDNLPVFPSSCIISVECHSGIKSLKMTRNELIEIVELSGATLFHDHSPCQHLIVLCNSKGEVLNVKQRDDNDFELSTTISYCKPEFLFDSIVRHEMQIIDDYCW</sequence>
<dbReference type="Proteomes" id="UP000663852">
    <property type="component" value="Unassembled WGS sequence"/>
</dbReference>